<protein>
    <submittedName>
        <fullName evidence="1">Uncharacterized protein</fullName>
    </submittedName>
</protein>
<organism evidence="1 2">
    <name type="scientific">Botryotinia fuckeliana (strain T4)</name>
    <name type="common">Noble rot fungus</name>
    <name type="synonym">Botrytis cinerea</name>
    <dbReference type="NCBI Taxonomy" id="999810"/>
    <lineage>
        <taxon>Eukaryota</taxon>
        <taxon>Fungi</taxon>
        <taxon>Dikarya</taxon>
        <taxon>Ascomycota</taxon>
        <taxon>Pezizomycotina</taxon>
        <taxon>Leotiomycetes</taxon>
        <taxon>Helotiales</taxon>
        <taxon>Sclerotiniaceae</taxon>
        <taxon>Botrytis</taxon>
    </lineage>
</organism>
<reference evidence="2" key="1">
    <citation type="journal article" date="2011" name="PLoS Genet.">
        <title>Genomic analysis of the necrotrophic fungal pathogens Sclerotinia sclerotiorum and Botrytis cinerea.</title>
        <authorList>
            <person name="Amselem J."/>
            <person name="Cuomo C.A."/>
            <person name="van Kan J.A."/>
            <person name="Viaud M."/>
            <person name="Benito E.P."/>
            <person name="Couloux A."/>
            <person name="Coutinho P.M."/>
            <person name="de Vries R.P."/>
            <person name="Dyer P.S."/>
            <person name="Fillinger S."/>
            <person name="Fournier E."/>
            <person name="Gout L."/>
            <person name="Hahn M."/>
            <person name="Kohn L."/>
            <person name="Lapalu N."/>
            <person name="Plummer K.M."/>
            <person name="Pradier J.M."/>
            <person name="Quevillon E."/>
            <person name="Sharon A."/>
            <person name="Simon A."/>
            <person name="ten Have A."/>
            <person name="Tudzynski B."/>
            <person name="Tudzynski P."/>
            <person name="Wincker P."/>
            <person name="Andrew M."/>
            <person name="Anthouard V."/>
            <person name="Beever R.E."/>
            <person name="Beffa R."/>
            <person name="Benoit I."/>
            <person name="Bouzid O."/>
            <person name="Brault B."/>
            <person name="Chen Z."/>
            <person name="Choquer M."/>
            <person name="Collemare J."/>
            <person name="Cotton P."/>
            <person name="Danchin E.G."/>
            <person name="Da Silva C."/>
            <person name="Gautier A."/>
            <person name="Giraud C."/>
            <person name="Giraud T."/>
            <person name="Gonzalez C."/>
            <person name="Grossetete S."/>
            <person name="Guldener U."/>
            <person name="Henrissat B."/>
            <person name="Howlett B.J."/>
            <person name="Kodira C."/>
            <person name="Kretschmer M."/>
            <person name="Lappartient A."/>
            <person name="Leroch M."/>
            <person name="Levis C."/>
            <person name="Mauceli E."/>
            <person name="Neuveglise C."/>
            <person name="Oeser B."/>
            <person name="Pearson M."/>
            <person name="Poulain J."/>
            <person name="Poussereau N."/>
            <person name="Quesneville H."/>
            <person name="Rascle C."/>
            <person name="Schumacher J."/>
            <person name="Segurens B."/>
            <person name="Sexton A."/>
            <person name="Silva E."/>
            <person name="Sirven C."/>
            <person name="Soanes D.M."/>
            <person name="Talbot N.J."/>
            <person name="Templeton M."/>
            <person name="Yandava C."/>
            <person name="Yarden O."/>
            <person name="Zeng Q."/>
            <person name="Rollins J.A."/>
            <person name="Lebrun M.H."/>
            <person name="Dickman M."/>
        </authorList>
    </citation>
    <scope>NUCLEOTIDE SEQUENCE [LARGE SCALE GENOMIC DNA]</scope>
    <source>
        <strain evidence="2">T4</strain>
    </source>
</reference>
<proteinExistence type="predicted"/>
<name>G2XVG9_BOTF4</name>
<dbReference type="AlphaFoldDB" id="G2XVG9"/>
<dbReference type="InParanoid" id="G2XVG9"/>
<dbReference type="Proteomes" id="UP000008177">
    <property type="component" value="Unplaced contigs"/>
</dbReference>
<sequence length="46" mass="5453">MKSKQIRIQPRFPTIKLTTKYPYSIILACGRKREAPRFVLHYGNCQ</sequence>
<evidence type="ECO:0000313" key="2">
    <source>
        <dbReference type="Proteomes" id="UP000008177"/>
    </source>
</evidence>
<accession>G2XVG9</accession>
<dbReference type="EMBL" id="FQ790271">
    <property type="protein sequence ID" value="CCD44489.1"/>
    <property type="molecule type" value="Genomic_DNA"/>
</dbReference>
<dbReference type="HOGENOM" id="CLU_3191209_0_0_1"/>
<evidence type="ECO:0000313" key="1">
    <source>
        <dbReference type="EMBL" id="CCD44489.1"/>
    </source>
</evidence>
<gene>
    <name evidence="1" type="ORF">BofuT4_uP053900.1</name>
</gene>